<sequence length="222" mass="24211">MDYSFSHPKLLLQAAQKVVRRIVVGIRMIIDDDKPLQALGGPYDGLERVAPDLRRLGGQLAQPQLDDGGEVVQQHGDGGDGHVQVRGEAQLDAADVQPVGVADGGGHQPDDGQVDRVPEEDVLGVQHVARLPVDQPVDAQDGRVHAERAALGEADLARPPGRPPAQRDSSRRQQEQPVDRQPQLERETQERRRWWACGSCPQAPHQLQHGALQESEQGNRAA</sequence>
<accession>A0A9P8L4T4</accession>
<protein>
    <submittedName>
        <fullName evidence="2">Uncharacterized protein</fullName>
    </submittedName>
</protein>
<organism evidence="2 3">
    <name type="scientific">Trichoglossum hirsutum</name>
    <dbReference type="NCBI Taxonomy" id="265104"/>
    <lineage>
        <taxon>Eukaryota</taxon>
        <taxon>Fungi</taxon>
        <taxon>Dikarya</taxon>
        <taxon>Ascomycota</taxon>
        <taxon>Pezizomycotina</taxon>
        <taxon>Geoglossomycetes</taxon>
        <taxon>Geoglossales</taxon>
        <taxon>Geoglossaceae</taxon>
        <taxon>Trichoglossum</taxon>
    </lineage>
</organism>
<dbReference type="EMBL" id="JAGHQM010003688">
    <property type="protein sequence ID" value="KAH0542202.1"/>
    <property type="molecule type" value="Genomic_DNA"/>
</dbReference>
<dbReference type="AlphaFoldDB" id="A0A9P8L4T4"/>
<proteinExistence type="predicted"/>
<reference evidence="2" key="1">
    <citation type="submission" date="2021-03" db="EMBL/GenBank/DDBJ databases">
        <title>Comparative genomics and phylogenomic investigation of the class Geoglossomycetes provide insights into ecological specialization and systematics.</title>
        <authorList>
            <person name="Melie T."/>
            <person name="Pirro S."/>
            <person name="Miller A.N."/>
            <person name="Quandt A."/>
        </authorList>
    </citation>
    <scope>NUCLEOTIDE SEQUENCE</scope>
    <source>
        <strain evidence="2">CAQ_001_2017</strain>
    </source>
</reference>
<gene>
    <name evidence="2" type="ORF">GP486_008657</name>
</gene>
<evidence type="ECO:0000313" key="2">
    <source>
        <dbReference type="EMBL" id="KAH0542202.1"/>
    </source>
</evidence>
<evidence type="ECO:0000313" key="3">
    <source>
        <dbReference type="Proteomes" id="UP000750711"/>
    </source>
</evidence>
<dbReference type="Proteomes" id="UP000750711">
    <property type="component" value="Unassembled WGS sequence"/>
</dbReference>
<keyword evidence="3" id="KW-1185">Reference proteome</keyword>
<evidence type="ECO:0000256" key="1">
    <source>
        <dbReference type="SAM" id="MobiDB-lite"/>
    </source>
</evidence>
<feature type="compositionally biased region" description="Basic and acidic residues" evidence="1">
    <location>
        <begin position="168"/>
        <end position="193"/>
    </location>
</feature>
<name>A0A9P8L4T4_9PEZI</name>
<comment type="caution">
    <text evidence="2">The sequence shown here is derived from an EMBL/GenBank/DDBJ whole genome shotgun (WGS) entry which is preliminary data.</text>
</comment>
<feature type="region of interest" description="Disordered" evidence="1">
    <location>
        <begin position="150"/>
        <end position="222"/>
    </location>
</feature>